<dbReference type="InterPro" id="IPR000210">
    <property type="entry name" value="BTB/POZ_dom"/>
</dbReference>
<comment type="caution">
    <text evidence="7">The sequence shown here is derived from an EMBL/GenBank/DDBJ whole genome shotgun (WGS) entry which is preliminary data.</text>
</comment>
<dbReference type="OrthoDB" id="6359816at2759"/>
<dbReference type="PANTHER" id="PTHR26379">
    <property type="entry name" value="BTB/POZ AND MATH DOMAIN-CONTAINING PROTEIN 1"/>
    <property type="match status" value="1"/>
</dbReference>
<evidence type="ECO:0000259" key="5">
    <source>
        <dbReference type="PROSITE" id="PS50097"/>
    </source>
</evidence>
<sequence length="409" mass="45426">MGMGRVYRETSMPSSSLSSLPSPAVTTSTSITETVNGSHQFKISGYSLSKGIGIGKYIASDTFMVGGYEWAIYFYPDGKSTEDNATYVSLFIALASEGTDVRALFELTLLDQSGKERHKVHSHFGRPLESGPYTLKYRGSMWGYKRFFKRTLLETSDYLKDDCLSVHCSVGVVRSHTEGPKIYSISVPPSDIGQHFGKLLESGKGTDVNFEVNGEIFAAHKLILAARSPVFRAQLFGPMKDHNTHCIKIEDVEAPVFKALLHFIYWDVLPDLNELTGLDSKWASTLMSQHLLAAADRYGLERLRLLCEANLCEDVAINTVATTLALAEQHHCFQLKSVCLKFVAMPENLRAVMQTDGFEYLKESCPSVLTELLEYVARISEHSVIGSRNGNEAILDGSDINGRRVKQRL</sequence>
<reference evidence="8" key="2">
    <citation type="journal article" date="2018" name="BMC Genomics">
        <title>A manually annotated Actinidia chinensis var. chinensis (kiwifruit) genome highlights the challenges associated with draft genomes and gene prediction in plants.</title>
        <authorList>
            <person name="Pilkington S.M."/>
            <person name="Crowhurst R."/>
            <person name="Hilario E."/>
            <person name="Nardozza S."/>
            <person name="Fraser L."/>
            <person name="Peng Y."/>
            <person name="Gunaseelan K."/>
            <person name="Simpson R."/>
            <person name="Tahir J."/>
            <person name="Deroles S.C."/>
            <person name="Templeton K."/>
            <person name="Luo Z."/>
            <person name="Davy M."/>
            <person name="Cheng C."/>
            <person name="McNeilage M."/>
            <person name="Scaglione D."/>
            <person name="Liu Y."/>
            <person name="Zhang Q."/>
            <person name="Datson P."/>
            <person name="De Silva N."/>
            <person name="Gardiner S.E."/>
            <person name="Bassett H."/>
            <person name="Chagne D."/>
            <person name="McCallum J."/>
            <person name="Dzierzon H."/>
            <person name="Deng C."/>
            <person name="Wang Y.Y."/>
            <person name="Barron L."/>
            <person name="Manako K."/>
            <person name="Bowen J."/>
            <person name="Foster T.M."/>
            <person name="Erridge Z.A."/>
            <person name="Tiffin H."/>
            <person name="Waite C.N."/>
            <person name="Davies K.M."/>
            <person name="Grierson E.P."/>
            <person name="Laing W.A."/>
            <person name="Kirk R."/>
            <person name="Chen X."/>
            <person name="Wood M."/>
            <person name="Montefiori M."/>
            <person name="Brummell D.A."/>
            <person name="Schwinn K.E."/>
            <person name="Catanach A."/>
            <person name="Fullerton C."/>
            <person name="Li D."/>
            <person name="Meiyalaghan S."/>
            <person name="Nieuwenhuizen N."/>
            <person name="Read N."/>
            <person name="Prakash R."/>
            <person name="Hunter D."/>
            <person name="Zhang H."/>
            <person name="McKenzie M."/>
            <person name="Knabel M."/>
            <person name="Harris A."/>
            <person name="Allan A.C."/>
            <person name="Gleave A."/>
            <person name="Chen A."/>
            <person name="Janssen B.J."/>
            <person name="Plunkett B."/>
            <person name="Ampomah-Dwamena C."/>
            <person name="Voogd C."/>
            <person name="Leif D."/>
            <person name="Lafferty D."/>
            <person name="Souleyre E.J.F."/>
            <person name="Varkonyi-Gasic E."/>
            <person name="Gambi F."/>
            <person name="Hanley J."/>
            <person name="Yao J.L."/>
            <person name="Cheung J."/>
            <person name="David K.M."/>
            <person name="Warren B."/>
            <person name="Marsh K."/>
            <person name="Snowden K.C."/>
            <person name="Lin-Wang K."/>
            <person name="Brian L."/>
            <person name="Martinez-Sanchez M."/>
            <person name="Wang M."/>
            <person name="Ileperuma N."/>
            <person name="Macnee N."/>
            <person name="Campin R."/>
            <person name="McAtee P."/>
            <person name="Drummond R.S.M."/>
            <person name="Espley R.V."/>
            <person name="Ireland H.S."/>
            <person name="Wu R."/>
            <person name="Atkinson R.G."/>
            <person name="Karunairetnam S."/>
            <person name="Bulley S."/>
            <person name="Chunkath S."/>
            <person name="Hanley Z."/>
            <person name="Storey R."/>
            <person name="Thrimawithana A.H."/>
            <person name="Thomson S."/>
            <person name="David C."/>
            <person name="Testolin R."/>
            <person name="Huang H."/>
            <person name="Hellens R.P."/>
            <person name="Schaffer R.J."/>
        </authorList>
    </citation>
    <scope>NUCLEOTIDE SEQUENCE [LARGE SCALE GENOMIC DNA]</scope>
    <source>
        <strain evidence="8">cv. Red5</strain>
    </source>
</reference>
<evidence type="ECO:0000256" key="4">
    <source>
        <dbReference type="SAM" id="MobiDB-lite"/>
    </source>
</evidence>
<feature type="region of interest" description="Disordered" evidence="4">
    <location>
        <begin position="1"/>
        <end position="23"/>
    </location>
</feature>
<dbReference type="EMBL" id="NKQK01000013">
    <property type="protein sequence ID" value="PSS14640.1"/>
    <property type="molecule type" value="Genomic_DNA"/>
</dbReference>
<reference evidence="7 8" key="1">
    <citation type="submission" date="2017-07" db="EMBL/GenBank/DDBJ databases">
        <title>An improved, manually edited Actinidia chinensis var. chinensis (kiwifruit) genome highlights the challenges associated with draft genomes and gene prediction in plants.</title>
        <authorList>
            <person name="Pilkington S."/>
            <person name="Crowhurst R."/>
            <person name="Hilario E."/>
            <person name="Nardozza S."/>
            <person name="Fraser L."/>
            <person name="Peng Y."/>
            <person name="Gunaseelan K."/>
            <person name="Simpson R."/>
            <person name="Tahir J."/>
            <person name="Deroles S."/>
            <person name="Templeton K."/>
            <person name="Luo Z."/>
            <person name="Davy M."/>
            <person name="Cheng C."/>
            <person name="Mcneilage M."/>
            <person name="Scaglione D."/>
            <person name="Liu Y."/>
            <person name="Zhang Q."/>
            <person name="Datson P."/>
            <person name="De Silva N."/>
            <person name="Gardiner S."/>
            <person name="Bassett H."/>
            <person name="Chagne D."/>
            <person name="Mccallum J."/>
            <person name="Dzierzon H."/>
            <person name="Deng C."/>
            <person name="Wang Y.-Y."/>
            <person name="Barron N."/>
            <person name="Manako K."/>
            <person name="Bowen J."/>
            <person name="Foster T."/>
            <person name="Erridge Z."/>
            <person name="Tiffin H."/>
            <person name="Waite C."/>
            <person name="Davies K."/>
            <person name="Grierson E."/>
            <person name="Laing W."/>
            <person name="Kirk R."/>
            <person name="Chen X."/>
            <person name="Wood M."/>
            <person name="Montefiori M."/>
            <person name="Brummell D."/>
            <person name="Schwinn K."/>
            <person name="Catanach A."/>
            <person name="Fullerton C."/>
            <person name="Li D."/>
            <person name="Meiyalaghan S."/>
            <person name="Nieuwenhuizen N."/>
            <person name="Read N."/>
            <person name="Prakash R."/>
            <person name="Hunter D."/>
            <person name="Zhang H."/>
            <person name="Mckenzie M."/>
            <person name="Knabel M."/>
            <person name="Harris A."/>
            <person name="Allan A."/>
            <person name="Chen A."/>
            <person name="Janssen B."/>
            <person name="Plunkett B."/>
            <person name="Dwamena C."/>
            <person name="Voogd C."/>
            <person name="Leif D."/>
            <person name="Lafferty D."/>
            <person name="Souleyre E."/>
            <person name="Varkonyi-Gasic E."/>
            <person name="Gambi F."/>
            <person name="Hanley J."/>
            <person name="Yao J.-L."/>
            <person name="Cheung J."/>
            <person name="David K."/>
            <person name="Warren B."/>
            <person name="Marsh K."/>
            <person name="Snowden K."/>
            <person name="Lin-Wang K."/>
            <person name="Brian L."/>
            <person name="Martinez-Sanchez M."/>
            <person name="Wang M."/>
            <person name="Ileperuma N."/>
            <person name="Macnee N."/>
            <person name="Campin R."/>
            <person name="Mcatee P."/>
            <person name="Drummond R."/>
            <person name="Espley R."/>
            <person name="Ireland H."/>
            <person name="Wu R."/>
            <person name="Atkinson R."/>
            <person name="Karunairetnam S."/>
            <person name="Bulley S."/>
            <person name="Chunkath S."/>
            <person name="Hanley Z."/>
            <person name="Storey R."/>
            <person name="Thrimawithana A."/>
            <person name="Thomson S."/>
            <person name="David C."/>
            <person name="Testolin R."/>
        </authorList>
    </citation>
    <scope>NUCLEOTIDE SEQUENCE [LARGE SCALE GENOMIC DNA]</scope>
    <source>
        <strain evidence="8">cv. Red5</strain>
        <tissue evidence="7">Young leaf</tissue>
    </source>
</reference>
<keyword evidence="8" id="KW-1185">Reference proteome</keyword>
<comment type="similarity">
    <text evidence="3">Belongs to the Tdpoz family.</text>
</comment>
<dbReference type="Gramene" id="PSS14640">
    <property type="protein sequence ID" value="PSS14640"/>
    <property type="gene ID" value="CEY00_Acc15207"/>
</dbReference>
<dbReference type="PANTHER" id="PTHR26379:SF434">
    <property type="entry name" value="BTB_POZ AND MATH DOMAIN-CONTAINING PROTEIN 2"/>
    <property type="match status" value="1"/>
</dbReference>
<dbReference type="InterPro" id="IPR008974">
    <property type="entry name" value="TRAF-like"/>
</dbReference>
<dbReference type="InterPro" id="IPR056423">
    <property type="entry name" value="BACK_BPM_SPOP"/>
</dbReference>
<dbReference type="STRING" id="1590841.A0A2R6QU50"/>
<feature type="compositionally biased region" description="Low complexity" evidence="4">
    <location>
        <begin position="10"/>
        <end position="23"/>
    </location>
</feature>
<dbReference type="Proteomes" id="UP000241394">
    <property type="component" value="Chromosome LG13"/>
</dbReference>
<dbReference type="InterPro" id="IPR045005">
    <property type="entry name" value="BPM1-6"/>
</dbReference>
<evidence type="ECO:0000259" key="6">
    <source>
        <dbReference type="PROSITE" id="PS50144"/>
    </source>
</evidence>
<dbReference type="CDD" id="cd00121">
    <property type="entry name" value="MATH"/>
    <property type="match status" value="1"/>
</dbReference>
<dbReference type="FunFam" id="3.30.710.10:FF:000136">
    <property type="entry name" value="BTB-POZ and math domain 1"/>
    <property type="match status" value="1"/>
</dbReference>
<dbReference type="InterPro" id="IPR002083">
    <property type="entry name" value="MATH/TRAF_dom"/>
</dbReference>
<evidence type="ECO:0000313" key="7">
    <source>
        <dbReference type="EMBL" id="PSS14640.1"/>
    </source>
</evidence>
<dbReference type="InParanoid" id="A0A2R6QU50"/>
<evidence type="ECO:0000256" key="3">
    <source>
        <dbReference type="ARBA" id="ARBA00010846"/>
    </source>
</evidence>
<comment type="pathway">
    <text evidence="2">Protein modification; protein ubiquitination.</text>
</comment>
<dbReference type="Gene3D" id="2.60.210.10">
    <property type="entry name" value="Apoptosis, Tumor Necrosis Factor Receptor Associated Protein 2, Chain A"/>
    <property type="match status" value="1"/>
</dbReference>
<dbReference type="Pfam" id="PF22486">
    <property type="entry name" value="MATH_2"/>
    <property type="match status" value="1"/>
</dbReference>
<dbReference type="AlphaFoldDB" id="A0A2R6QU50"/>
<dbReference type="Gene3D" id="1.25.40.420">
    <property type="match status" value="1"/>
</dbReference>
<dbReference type="SMART" id="SM00061">
    <property type="entry name" value="MATH"/>
    <property type="match status" value="1"/>
</dbReference>
<feature type="domain" description="BTB" evidence="5">
    <location>
        <begin position="206"/>
        <end position="265"/>
    </location>
</feature>
<dbReference type="SUPFAM" id="SSF54695">
    <property type="entry name" value="POZ domain"/>
    <property type="match status" value="1"/>
</dbReference>
<dbReference type="SUPFAM" id="SSF49599">
    <property type="entry name" value="TRAF domain-like"/>
    <property type="match status" value="1"/>
</dbReference>
<protein>
    <submittedName>
        <fullName evidence="7">BTB/POZ and MATH domain-containing protein</fullName>
    </submittedName>
</protein>
<dbReference type="PROSITE" id="PS50144">
    <property type="entry name" value="MATH"/>
    <property type="match status" value="1"/>
</dbReference>
<dbReference type="GO" id="GO:0071472">
    <property type="term" value="P:cellular response to salt stress"/>
    <property type="evidence" value="ECO:0007669"/>
    <property type="project" value="UniProtKB-ARBA"/>
</dbReference>
<dbReference type="SMART" id="SM00225">
    <property type="entry name" value="BTB"/>
    <property type="match status" value="1"/>
</dbReference>
<gene>
    <name evidence="7" type="ORF">CEY00_Acc15207</name>
</gene>
<dbReference type="Pfam" id="PF00651">
    <property type="entry name" value="BTB"/>
    <property type="match status" value="1"/>
</dbReference>
<proteinExistence type="inferred from homology"/>
<evidence type="ECO:0000256" key="1">
    <source>
        <dbReference type="ARBA" id="ARBA00002668"/>
    </source>
</evidence>
<name>A0A2R6QU50_ACTCC</name>
<evidence type="ECO:0000256" key="2">
    <source>
        <dbReference type="ARBA" id="ARBA00004906"/>
    </source>
</evidence>
<evidence type="ECO:0000313" key="8">
    <source>
        <dbReference type="Proteomes" id="UP000241394"/>
    </source>
</evidence>
<dbReference type="InterPro" id="IPR011333">
    <property type="entry name" value="SKP1/BTB/POZ_sf"/>
</dbReference>
<dbReference type="OMA" id="VNASHEF"/>
<feature type="domain" description="MATH" evidence="6">
    <location>
        <begin position="36"/>
        <end position="170"/>
    </location>
</feature>
<accession>A0A2R6QU50</accession>
<dbReference type="Pfam" id="PF24570">
    <property type="entry name" value="BACK_BPM_SPOP"/>
    <property type="match status" value="1"/>
</dbReference>
<dbReference type="CDD" id="cd14736">
    <property type="entry name" value="BACK_AtBPM-like"/>
    <property type="match status" value="1"/>
</dbReference>
<organism evidence="7 8">
    <name type="scientific">Actinidia chinensis var. chinensis</name>
    <name type="common">Chinese soft-hair kiwi</name>
    <dbReference type="NCBI Taxonomy" id="1590841"/>
    <lineage>
        <taxon>Eukaryota</taxon>
        <taxon>Viridiplantae</taxon>
        <taxon>Streptophyta</taxon>
        <taxon>Embryophyta</taxon>
        <taxon>Tracheophyta</taxon>
        <taxon>Spermatophyta</taxon>
        <taxon>Magnoliopsida</taxon>
        <taxon>eudicotyledons</taxon>
        <taxon>Gunneridae</taxon>
        <taxon>Pentapetalae</taxon>
        <taxon>asterids</taxon>
        <taxon>Ericales</taxon>
        <taxon>Actinidiaceae</taxon>
        <taxon>Actinidia</taxon>
    </lineage>
</organism>
<dbReference type="CDD" id="cd18280">
    <property type="entry name" value="BTB_POZ_BPM_plant"/>
    <property type="match status" value="1"/>
</dbReference>
<comment type="function">
    <text evidence="1">May act as a substrate-specific adapter of an E3 ubiquitin-protein ligase complex (CUL3-RBX1-BTB) which mediates the ubiquitination and subsequent proteasomal degradation of target proteins.</text>
</comment>
<dbReference type="FunFam" id="1.25.40.420:FF:000023">
    <property type="entry name" value="BTB-POZ and math domain 1"/>
    <property type="match status" value="1"/>
</dbReference>
<dbReference type="FunCoup" id="A0A2R6QU50">
    <property type="interactions" value="3547"/>
</dbReference>
<dbReference type="Gene3D" id="3.30.710.10">
    <property type="entry name" value="Potassium Channel Kv1.1, Chain A"/>
    <property type="match status" value="1"/>
</dbReference>
<dbReference type="PROSITE" id="PS50097">
    <property type="entry name" value="BTB"/>
    <property type="match status" value="1"/>
</dbReference>
<dbReference type="GO" id="GO:0016567">
    <property type="term" value="P:protein ubiquitination"/>
    <property type="evidence" value="ECO:0007669"/>
    <property type="project" value="InterPro"/>
</dbReference>
<dbReference type="InterPro" id="IPR034090">
    <property type="entry name" value="BPM_C"/>
</dbReference>